<evidence type="ECO:0000313" key="7">
    <source>
        <dbReference type="EMBL" id="MCD2424619.1"/>
    </source>
</evidence>
<comment type="similarity">
    <text evidence="1">Belongs to the ABC transporter superfamily.</text>
</comment>
<reference evidence="7 8" key="1">
    <citation type="submission" date="2021-11" db="EMBL/GenBank/DDBJ databases">
        <title>Genomic of Niabella pedocola.</title>
        <authorList>
            <person name="Wu T."/>
        </authorList>
    </citation>
    <scope>NUCLEOTIDE SEQUENCE [LARGE SCALE GENOMIC DNA]</scope>
    <source>
        <strain evidence="7 8">JCM 31011</strain>
    </source>
</reference>
<dbReference type="RefSeq" id="WP_231006787.1">
    <property type="nucleotide sequence ID" value="NZ_JAJNEC010000005.1"/>
</dbReference>
<dbReference type="Gene3D" id="3.40.50.300">
    <property type="entry name" value="P-loop containing nucleotide triphosphate hydrolases"/>
    <property type="match status" value="1"/>
</dbReference>
<dbReference type="GO" id="GO:0005524">
    <property type="term" value="F:ATP binding"/>
    <property type="evidence" value="ECO:0007669"/>
    <property type="project" value="UniProtKB-KW"/>
</dbReference>
<dbReference type="SMART" id="SM00382">
    <property type="entry name" value="AAA"/>
    <property type="match status" value="1"/>
</dbReference>
<evidence type="ECO:0000256" key="2">
    <source>
        <dbReference type="ARBA" id="ARBA00022448"/>
    </source>
</evidence>
<keyword evidence="3" id="KW-0536">Nodulation</keyword>
<keyword evidence="5 7" id="KW-0067">ATP-binding</keyword>
<keyword evidence="2" id="KW-0813">Transport</keyword>
<evidence type="ECO:0000256" key="3">
    <source>
        <dbReference type="ARBA" id="ARBA00022458"/>
    </source>
</evidence>
<gene>
    <name evidence="7" type="ORF">LQ567_17695</name>
</gene>
<comment type="caution">
    <text evidence="7">The sequence shown here is derived from an EMBL/GenBank/DDBJ whole genome shotgun (WGS) entry which is preliminary data.</text>
</comment>
<protein>
    <submittedName>
        <fullName evidence="7">ATP-binding cassette domain-containing protein</fullName>
    </submittedName>
</protein>
<dbReference type="SUPFAM" id="SSF52540">
    <property type="entry name" value="P-loop containing nucleoside triphosphate hydrolases"/>
    <property type="match status" value="1"/>
</dbReference>
<feature type="domain" description="ABC transporter" evidence="6">
    <location>
        <begin position="86"/>
        <end position="319"/>
    </location>
</feature>
<keyword evidence="4" id="KW-0547">Nucleotide-binding</keyword>
<dbReference type="PROSITE" id="PS50893">
    <property type="entry name" value="ABC_TRANSPORTER_2"/>
    <property type="match status" value="1"/>
</dbReference>
<keyword evidence="8" id="KW-1185">Reference proteome</keyword>
<organism evidence="7 8">
    <name type="scientific">Niabella pedocola</name>
    <dbReference type="NCBI Taxonomy" id="1752077"/>
    <lineage>
        <taxon>Bacteria</taxon>
        <taxon>Pseudomonadati</taxon>
        <taxon>Bacteroidota</taxon>
        <taxon>Chitinophagia</taxon>
        <taxon>Chitinophagales</taxon>
        <taxon>Chitinophagaceae</taxon>
        <taxon>Niabella</taxon>
    </lineage>
</organism>
<evidence type="ECO:0000313" key="8">
    <source>
        <dbReference type="Proteomes" id="UP001199816"/>
    </source>
</evidence>
<dbReference type="Pfam" id="PF00005">
    <property type="entry name" value="ABC_tran"/>
    <property type="match status" value="1"/>
</dbReference>
<dbReference type="InterPro" id="IPR003439">
    <property type="entry name" value="ABC_transporter-like_ATP-bd"/>
</dbReference>
<evidence type="ECO:0000256" key="1">
    <source>
        <dbReference type="ARBA" id="ARBA00005417"/>
    </source>
</evidence>
<sequence length="386" mass="43317">MGKTQTHILEAAAFFTNNDTVPGFRKLMDLAMDTQDMAIYREAIALTDWNEQQDGAQELFIQKCRQLLDTISRIPITEYEAAEPVVEATEIRKNYGRGTFALGPVSLSIRKGAVYGLVGENGNGKTTLLRILAKDLACNSGSLRFHFRHPAGSAYDLRTKLVYIPQRTQRWYGSLKDNLKLVLTAYGVPASENETRVLMMIARLGLWKYRHLKWNELSSGYKMRFELARTLLRKPELLLLDEPLANLDIVAQQVILEDLRSIANSVSHPIALILSSQQLYEVEKVSNRVIFLRNGVPVETQGPETGADPADAALVVEMDCNSPRATLQAVLETLPLDRLHYNGGVYIAYFKPGTSFLSVLETLGKSQCQLVYIRDISSSTRRLFMS</sequence>
<dbReference type="InterPro" id="IPR050763">
    <property type="entry name" value="ABC_transporter_ATP-binding"/>
</dbReference>
<evidence type="ECO:0000256" key="5">
    <source>
        <dbReference type="ARBA" id="ARBA00022840"/>
    </source>
</evidence>
<dbReference type="EMBL" id="JAJNEC010000005">
    <property type="protein sequence ID" value="MCD2424619.1"/>
    <property type="molecule type" value="Genomic_DNA"/>
</dbReference>
<accession>A0ABS8PU79</accession>
<dbReference type="InterPro" id="IPR003593">
    <property type="entry name" value="AAA+_ATPase"/>
</dbReference>
<proteinExistence type="inferred from homology"/>
<evidence type="ECO:0000259" key="6">
    <source>
        <dbReference type="PROSITE" id="PS50893"/>
    </source>
</evidence>
<name>A0ABS8PU79_9BACT</name>
<dbReference type="InterPro" id="IPR027417">
    <property type="entry name" value="P-loop_NTPase"/>
</dbReference>
<evidence type="ECO:0000256" key="4">
    <source>
        <dbReference type="ARBA" id="ARBA00022741"/>
    </source>
</evidence>
<dbReference type="PANTHER" id="PTHR42711">
    <property type="entry name" value="ABC TRANSPORTER ATP-BINDING PROTEIN"/>
    <property type="match status" value="1"/>
</dbReference>
<dbReference type="Proteomes" id="UP001199816">
    <property type="component" value="Unassembled WGS sequence"/>
</dbReference>
<dbReference type="PANTHER" id="PTHR42711:SF5">
    <property type="entry name" value="ABC TRANSPORTER ATP-BINDING PROTEIN NATA"/>
    <property type="match status" value="1"/>
</dbReference>